<evidence type="ECO:0000313" key="3">
    <source>
        <dbReference type="Proteomes" id="UP001164286"/>
    </source>
</evidence>
<dbReference type="InterPro" id="IPR001810">
    <property type="entry name" value="F-box_dom"/>
</dbReference>
<dbReference type="SUPFAM" id="SSF81383">
    <property type="entry name" value="F-box domain"/>
    <property type="match status" value="1"/>
</dbReference>
<comment type="caution">
    <text evidence="2">The sequence shown here is derived from an EMBL/GenBank/DDBJ whole genome shotgun (WGS) entry which is preliminary data.</text>
</comment>
<reference evidence="2" key="1">
    <citation type="journal article" date="2022" name="G3 (Bethesda)">
        <title>High quality genome of the basidiomycete yeast Dioszegia hungarica PDD-24b-2 isolated from cloud water.</title>
        <authorList>
            <person name="Jarrige D."/>
            <person name="Haridas S."/>
            <person name="Bleykasten-Grosshans C."/>
            <person name="Joly M."/>
            <person name="Nadalig T."/>
            <person name="Sancelme M."/>
            <person name="Vuilleumier S."/>
            <person name="Grigoriev I.V."/>
            <person name="Amato P."/>
            <person name="Bringel F."/>
        </authorList>
    </citation>
    <scope>NUCLEOTIDE SEQUENCE</scope>
    <source>
        <strain evidence="2">PDD-24b-2</strain>
    </source>
</reference>
<feature type="domain" description="F-box" evidence="1">
    <location>
        <begin position="2"/>
        <end position="47"/>
    </location>
</feature>
<dbReference type="AlphaFoldDB" id="A0AA38LY86"/>
<evidence type="ECO:0000313" key="2">
    <source>
        <dbReference type="EMBL" id="KAI9638684.1"/>
    </source>
</evidence>
<dbReference type="GeneID" id="77731478"/>
<organism evidence="2 3">
    <name type="scientific">Dioszegia hungarica</name>
    <dbReference type="NCBI Taxonomy" id="4972"/>
    <lineage>
        <taxon>Eukaryota</taxon>
        <taxon>Fungi</taxon>
        <taxon>Dikarya</taxon>
        <taxon>Basidiomycota</taxon>
        <taxon>Agaricomycotina</taxon>
        <taxon>Tremellomycetes</taxon>
        <taxon>Tremellales</taxon>
        <taxon>Bulleribasidiaceae</taxon>
        <taxon>Dioszegia</taxon>
    </lineage>
</organism>
<dbReference type="CDD" id="cd09917">
    <property type="entry name" value="F-box_SF"/>
    <property type="match status" value="1"/>
</dbReference>
<sequence length="383" mass="42231">MPLSKDPLPVELLELILPQLETRELGRCMSASRTFYLISAPVLYRTLRVDFARAVNPLFIRGIPITPRWTRSVSLFSGHSMGGTETGNCNPAQKLLNRFSHRSPASIGSLPSSYSPLPHPYPHLVVPYLPDRLSFTTHLTITSHTHNICDKLSPLIMPFLETLRIVPAAKEAHLDVCHCSHSLSGKLCPPSARCGCPLVAHLLPRRLVLGGKATDLTGSARGLWPSPSAFPPPHIKELLLYVGLRARRGSVRLDRPSFLSVLPSSVERLELVDMSFQEGLQPDVFWTRLGMAFIGEAQGTNLMGLEWGLIPANQPGFRSMAQILVTVWRKRGLSSERISALCDRVCTVGRAALELRGSPETEPRCGAIEWTMVHLDPDGLNLV</sequence>
<protein>
    <recommendedName>
        <fullName evidence="1">F-box domain-containing protein</fullName>
    </recommendedName>
</protein>
<dbReference type="RefSeq" id="XP_052948461.1">
    <property type="nucleotide sequence ID" value="XM_053092273.1"/>
</dbReference>
<name>A0AA38LY86_9TREE</name>
<accession>A0AA38LY86</accession>
<gene>
    <name evidence="2" type="ORF">MKK02DRAFT_43092</name>
</gene>
<dbReference type="Proteomes" id="UP001164286">
    <property type="component" value="Unassembled WGS sequence"/>
</dbReference>
<proteinExistence type="predicted"/>
<dbReference type="InterPro" id="IPR036047">
    <property type="entry name" value="F-box-like_dom_sf"/>
</dbReference>
<evidence type="ECO:0000259" key="1">
    <source>
        <dbReference type="PROSITE" id="PS50181"/>
    </source>
</evidence>
<dbReference type="PROSITE" id="PS50181">
    <property type="entry name" value="FBOX"/>
    <property type="match status" value="1"/>
</dbReference>
<dbReference type="Pfam" id="PF12937">
    <property type="entry name" value="F-box-like"/>
    <property type="match status" value="1"/>
</dbReference>
<keyword evidence="3" id="KW-1185">Reference proteome</keyword>
<dbReference type="EMBL" id="JAKWFO010000003">
    <property type="protein sequence ID" value="KAI9638684.1"/>
    <property type="molecule type" value="Genomic_DNA"/>
</dbReference>